<keyword evidence="3" id="KW-0255">Endonuclease</keyword>
<evidence type="ECO:0000313" key="6">
    <source>
        <dbReference type="Proteomes" id="UP000785200"/>
    </source>
</evidence>
<dbReference type="Pfam" id="PF00445">
    <property type="entry name" value="Ribonuclease_T2"/>
    <property type="match status" value="1"/>
</dbReference>
<evidence type="ECO:0000256" key="3">
    <source>
        <dbReference type="ARBA" id="ARBA00022759"/>
    </source>
</evidence>
<accession>A0A9P7AV76</accession>
<dbReference type="GO" id="GO:0033897">
    <property type="term" value="F:ribonuclease T2 activity"/>
    <property type="evidence" value="ECO:0007669"/>
    <property type="project" value="UniProtKB-EC"/>
</dbReference>
<dbReference type="GO" id="GO:0006401">
    <property type="term" value="P:RNA catabolic process"/>
    <property type="evidence" value="ECO:0007669"/>
    <property type="project" value="TreeGrafter"/>
</dbReference>
<dbReference type="GO" id="GO:0003723">
    <property type="term" value="F:RNA binding"/>
    <property type="evidence" value="ECO:0007669"/>
    <property type="project" value="InterPro"/>
</dbReference>
<evidence type="ECO:0000256" key="2">
    <source>
        <dbReference type="ARBA" id="ARBA00012571"/>
    </source>
</evidence>
<protein>
    <recommendedName>
        <fullName evidence="2">ribonuclease T2</fullName>
        <ecNumber evidence="2">4.6.1.19</ecNumber>
    </recommendedName>
</protein>
<evidence type="ECO:0000256" key="1">
    <source>
        <dbReference type="ARBA" id="ARBA00007469"/>
    </source>
</evidence>
<dbReference type="Proteomes" id="UP000785200">
    <property type="component" value="Unassembled WGS sequence"/>
</dbReference>
<dbReference type="EMBL" id="VNKQ01000012">
    <property type="protein sequence ID" value="KAG0647443.1"/>
    <property type="molecule type" value="Genomic_DNA"/>
</dbReference>
<dbReference type="PROSITE" id="PS00531">
    <property type="entry name" value="RNASE_T2_2"/>
    <property type="match status" value="1"/>
</dbReference>
<reference evidence="5" key="1">
    <citation type="submission" date="2019-07" db="EMBL/GenBank/DDBJ databases">
        <title>Hyphodiscus hymeniophilus genome sequencing and assembly.</title>
        <authorList>
            <person name="Kramer G."/>
            <person name="Nodwell J."/>
        </authorList>
    </citation>
    <scope>NUCLEOTIDE SEQUENCE</scope>
    <source>
        <strain evidence="5">ATCC 34498</strain>
    </source>
</reference>
<comment type="similarity">
    <text evidence="1 4">Belongs to the RNase T2 family.</text>
</comment>
<comment type="caution">
    <text evidence="5">The sequence shown here is derived from an EMBL/GenBank/DDBJ whole genome shotgun (WGS) entry which is preliminary data.</text>
</comment>
<dbReference type="InterPro" id="IPR036430">
    <property type="entry name" value="RNase_T2-like_sf"/>
</dbReference>
<proteinExistence type="inferred from homology"/>
<dbReference type="InterPro" id="IPR018188">
    <property type="entry name" value="RNase_T2_His_AS_1"/>
</dbReference>
<dbReference type="PANTHER" id="PTHR11240:SF79">
    <property type="entry name" value="RIBONUCLEASE T2"/>
    <property type="match status" value="1"/>
</dbReference>
<name>A0A9P7AV76_9HELO</name>
<keyword evidence="6" id="KW-1185">Reference proteome</keyword>
<dbReference type="InterPro" id="IPR001568">
    <property type="entry name" value="RNase_T2-like"/>
</dbReference>
<gene>
    <name evidence="5" type="ORF">D0Z07_6858</name>
</gene>
<dbReference type="PANTHER" id="PTHR11240">
    <property type="entry name" value="RIBONUCLEASE T2"/>
    <property type="match status" value="1"/>
</dbReference>
<dbReference type="EC" id="4.6.1.19" evidence="2"/>
<organism evidence="5 6">
    <name type="scientific">Hyphodiscus hymeniophilus</name>
    <dbReference type="NCBI Taxonomy" id="353542"/>
    <lineage>
        <taxon>Eukaryota</taxon>
        <taxon>Fungi</taxon>
        <taxon>Dikarya</taxon>
        <taxon>Ascomycota</taxon>
        <taxon>Pezizomycotina</taxon>
        <taxon>Leotiomycetes</taxon>
        <taxon>Helotiales</taxon>
        <taxon>Hyphodiscaceae</taxon>
        <taxon>Hyphodiscus</taxon>
    </lineage>
</organism>
<dbReference type="OrthoDB" id="435754at2759"/>
<evidence type="ECO:0000313" key="5">
    <source>
        <dbReference type="EMBL" id="KAG0647443.1"/>
    </source>
</evidence>
<evidence type="ECO:0000256" key="4">
    <source>
        <dbReference type="RuleBase" id="RU004328"/>
    </source>
</evidence>
<dbReference type="Gene3D" id="3.90.730.10">
    <property type="entry name" value="Ribonuclease T2-like"/>
    <property type="match status" value="1"/>
</dbReference>
<keyword evidence="3" id="KW-0540">Nuclease</keyword>
<dbReference type="PROSITE" id="PS00530">
    <property type="entry name" value="RNASE_T2_1"/>
    <property type="match status" value="1"/>
</dbReference>
<sequence>MATNPTNISLRSLMSFAGGLWSQIPLLGQTLHQHEPSISKEYIPFADAPSCPSDSPLSCHNSTVAPDSCCFIYPGGQLLQTQFWDSDPAIGPADSWTLHGLWPDLCDGTYPTYCNSAPQYKNITQILQSAEQTDLLNFMDTYWLPNSGTSENFWEHEWNKHGTCINTLAPSCYGGGYESGDEVVDFFNRAVNVFKDQAADKNQGPRYLYGPSKRRYYTVYINFLHIIRDPNSFIGYYGQ</sequence>
<dbReference type="AlphaFoldDB" id="A0A9P7AV76"/>
<dbReference type="GO" id="GO:0005576">
    <property type="term" value="C:extracellular region"/>
    <property type="evidence" value="ECO:0007669"/>
    <property type="project" value="TreeGrafter"/>
</dbReference>
<dbReference type="InterPro" id="IPR033130">
    <property type="entry name" value="RNase_T2_His_AS_2"/>
</dbReference>
<keyword evidence="3" id="KW-0378">Hydrolase</keyword>
<dbReference type="SUPFAM" id="SSF55895">
    <property type="entry name" value="Ribonuclease Rh-like"/>
    <property type="match status" value="1"/>
</dbReference>